<evidence type="ECO:0000256" key="2">
    <source>
        <dbReference type="ARBA" id="ARBA00023242"/>
    </source>
</evidence>
<proteinExistence type="predicted"/>
<evidence type="ECO:0000313" key="4">
    <source>
        <dbReference type="EMBL" id="OAG31243.1"/>
    </source>
</evidence>
<evidence type="ECO:0000313" key="5">
    <source>
        <dbReference type="Proteomes" id="UP000185944"/>
    </source>
</evidence>
<dbReference type="OrthoDB" id="2192852at2759"/>
<sequence>MAEANSSSSNAQLNEYISQYIEIRKRAEDKKKELQGLKNRRDALLDLLVYIKGQGCPTSSDLGVESVFPLVLGKAHSKFSITSVGMLPPEECFGFYNHSYIYPPGFKSRRKYNSSNRVEAKVLYYCQIRNVDGECIFEIRSSSGKVWSGKKEQAWSSFTSEFEKISFPSIESFFGLGHETVQKIIEELGDISVFSTYIPYKVRNRKGRKAKRDGEQ</sequence>
<dbReference type="GO" id="GO:0005634">
    <property type="term" value="C:nucleus"/>
    <property type="evidence" value="ECO:0007669"/>
    <property type="project" value="UniProtKB-SubCell"/>
</dbReference>
<dbReference type="PROSITE" id="PS51542">
    <property type="entry name" value="FYRN"/>
    <property type="match status" value="1"/>
</dbReference>
<dbReference type="Pfam" id="PF05964">
    <property type="entry name" value="FYRN"/>
    <property type="match status" value="1"/>
</dbReference>
<gene>
    <name evidence="4" type="ORF">NEDG_01656</name>
</gene>
<dbReference type="InterPro" id="IPR003888">
    <property type="entry name" value="FYrich_N"/>
</dbReference>
<dbReference type="PROSITE" id="PS51543">
    <property type="entry name" value="FYRC"/>
    <property type="match status" value="1"/>
</dbReference>
<dbReference type="Proteomes" id="UP000185944">
    <property type="component" value="Unassembled WGS sequence"/>
</dbReference>
<accession>A0A177EGZ9</accession>
<dbReference type="VEuPathDB" id="MicrosporidiaDB:NEDG_01656"/>
<dbReference type="STRING" id="1805483.A0A177EGZ9"/>
<organism evidence="4 5">
    <name type="scientific">Nematocida displodere</name>
    <dbReference type="NCBI Taxonomy" id="1805483"/>
    <lineage>
        <taxon>Eukaryota</taxon>
        <taxon>Fungi</taxon>
        <taxon>Fungi incertae sedis</taxon>
        <taxon>Microsporidia</taxon>
        <taxon>Nematocida</taxon>
    </lineage>
</organism>
<dbReference type="GeneID" id="93648006"/>
<dbReference type="AlphaFoldDB" id="A0A177EGZ9"/>
<comment type="subcellular location">
    <subcellularLocation>
        <location evidence="1">Nucleus</location>
    </subcellularLocation>
</comment>
<evidence type="ECO:0000256" key="3">
    <source>
        <dbReference type="SAM" id="Coils"/>
    </source>
</evidence>
<name>A0A177EGZ9_9MICR</name>
<dbReference type="Gene3D" id="3.30.160.360">
    <property type="match status" value="1"/>
</dbReference>
<keyword evidence="2" id="KW-0539">Nucleus</keyword>
<dbReference type="EMBL" id="LTDL01000021">
    <property type="protein sequence ID" value="OAG31243.1"/>
    <property type="molecule type" value="Genomic_DNA"/>
</dbReference>
<protein>
    <recommendedName>
        <fullName evidence="6">FYR N-terminal domain-containing protein</fullName>
    </recommendedName>
</protein>
<evidence type="ECO:0008006" key="6">
    <source>
        <dbReference type="Google" id="ProtNLM"/>
    </source>
</evidence>
<dbReference type="InterPro" id="IPR003889">
    <property type="entry name" value="FYrich_C"/>
</dbReference>
<comment type="caution">
    <text evidence="4">The sequence shown here is derived from an EMBL/GenBank/DDBJ whole genome shotgun (WGS) entry which is preliminary data.</text>
</comment>
<dbReference type="RefSeq" id="XP_067544964.1">
    <property type="nucleotide sequence ID" value="XM_067689074.1"/>
</dbReference>
<evidence type="ECO:0000256" key="1">
    <source>
        <dbReference type="ARBA" id="ARBA00004123"/>
    </source>
</evidence>
<keyword evidence="5" id="KW-1185">Reference proteome</keyword>
<keyword evidence="3" id="KW-0175">Coiled coil</keyword>
<dbReference type="SMART" id="SM00541">
    <property type="entry name" value="FYRN"/>
    <property type="match status" value="1"/>
</dbReference>
<reference evidence="4 5" key="1">
    <citation type="submission" date="2016-02" db="EMBL/GenBank/DDBJ databases">
        <title>Discovery of a natural microsporidian pathogen with a broad tissue tropism in Caenorhabditis elegans.</title>
        <authorList>
            <person name="Luallen R.J."/>
            <person name="Reinke A.W."/>
            <person name="Tong L."/>
            <person name="Botts M.R."/>
            <person name="Felix M.-A."/>
            <person name="Troemel E.R."/>
        </authorList>
    </citation>
    <scope>NUCLEOTIDE SEQUENCE [LARGE SCALE GENOMIC DNA]</scope>
    <source>
        <strain evidence="4 5">JUm2807</strain>
    </source>
</reference>
<feature type="coiled-coil region" evidence="3">
    <location>
        <begin position="13"/>
        <end position="47"/>
    </location>
</feature>